<accession>A0A4R8XW59</accession>
<dbReference type="EMBL" id="SOGN01000032">
    <property type="protein sequence ID" value="TFC81727.1"/>
    <property type="molecule type" value="Genomic_DNA"/>
</dbReference>
<dbReference type="InterPro" id="IPR036390">
    <property type="entry name" value="WH_DNA-bd_sf"/>
</dbReference>
<evidence type="ECO:0000313" key="3">
    <source>
        <dbReference type="Proteomes" id="UP000298433"/>
    </source>
</evidence>
<dbReference type="InterPro" id="IPR036388">
    <property type="entry name" value="WH-like_DNA-bd_sf"/>
</dbReference>
<dbReference type="RefSeq" id="WP_134369413.1">
    <property type="nucleotide sequence ID" value="NZ_SOGN01000032.1"/>
</dbReference>
<evidence type="ECO:0000313" key="2">
    <source>
        <dbReference type="EMBL" id="TFC81727.1"/>
    </source>
</evidence>
<organism evidence="2 3">
    <name type="scientific">Cryobacterium cheniae</name>
    <dbReference type="NCBI Taxonomy" id="1259262"/>
    <lineage>
        <taxon>Bacteria</taxon>
        <taxon>Bacillati</taxon>
        <taxon>Actinomycetota</taxon>
        <taxon>Actinomycetes</taxon>
        <taxon>Micrococcales</taxon>
        <taxon>Microbacteriaceae</taxon>
        <taxon>Cryobacterium</taxon>
    </lineage>
</organism>
<sequence length="116" mass="12537">MAVQGEAIPSQLRKGVVELAILAMLHTGEAYGAEIVDRLCQYPGLAISAGTAYPLLSRLKKAELITSEWQESPVGPPRKYYRLSAAGVQAFTSMTMVWAAMKTDMDDLLGMSATND</sequence>
<dbReference type="Gene3D" id="1.10.10.10">
    <property type="entry name" value="Winged helix-like DNA-binding domain superfamily/Winged helix DNA-binding domain"/>
    <property type="match status" value="1"/>
</dbReference>
<proteinExistence type="predicted"/>
<dbReference type="AlphaFoldDB" id="A0A4R8XW59"/>
<dbReference type="InterPro" id="IPR011991">
    <property type="entry name" value="ArsR-like_HTH"/>
</dbReference>
<dbReference type="Proteomes" id="UP000298433">
    <property type="component" value="Unassembled WGS sequence"/>
</dbReference>
<keyword evidence="3" id="KW-1185">Reference proteome</keyword>
<reference evidence="2 3" key="1">
    <citation type="submission" date="2019-03" db="EMBL/GenBank/DDBJ databases">
        <title>Genomics of glacier-inhabiting Cryobacterium strains.</title>
        <authorList>
            <person name="Liu Q."/>
            <person name="Xin Y.-H."/>
        </authorList>
    </citation>
    <scope>NUCLEOTIDE SEQUENCE [LARGE SCALE GENOMIC DNA]</scope>
    <source>
        <strain evidence="2 3">TMT2-48-2</strain>
    </source>
</reference>
<dbReference type="OrthoDB" id="122286at2"/>
<dbReference type="SUPFAM" id="SSF46785">
    <property type="entry name" value="Winged helix' DNA-binding domain"/>
    <property type="match status" value="1"/>
</dbReference>
<dbReference type="PANTHER" id="PTHR33169:SF14">
    <property type="entry name" value="TRANSCRIPTIONAL REGULATOR RV3488"/>
    <property type="match status" value="1"/>
</dbReference>
<dbReference type="InterPro" id="IPR052509">
    <property type="entry name" value="Metal_resp_DNA-bind_regulator"/>
</dbReference>
<protein>
    <submittedName>
        <fullName evidence="2">PadR family transcriptional regulator</fullName>
    </submittedName>
</protein>
<name>A0A4R8XW59_9MICO</name>
<comment type="caution">
    <text evidence="2">The sequence shown here is derived from an EMBL/GenBank/DDBJ whole genome shotgun (WGS) entry which is preliminary data.</text>
</comment>
<dbReference type="CDD" id="cd00090">
    <property type="entry name" value="HTH_ARSR"/>
    <property type="match status" value="1"/>
</dbReference>
<dbReference type="InterPro" id="IPR005149">
    <property type="entry name" value="Tscrpt_reg_PadR_N"/>
</dbReference>
<feature type="domain" description="Transcription regulator PadR N-terminal" evidence="1">
    <location>
        <begin position="21"/>
        <end position="91"/>
    </location>
</feature>
<dbReference type="PANTHER" id="PTHR33169">
    <property type="entry name" value="PADR-FAMILY TRANSCRIPTIONAL REGULATOR"/>
    <property type="match status" value="1"/>
</dbReference>
<gene>
    <name evidence="2" type="ORF">E3T23_05615</name>
</gene>
<dbReference type="Pfam" id="PF03551">
    <property type="entry name" value="PadR"/>
    <property type="match status" value="1"/>
</dbReference>
<evidence type="ECO:0000259" key="1">
    <source>
        <dbReference type="Pfam" id="PF03551"/>
    </source>
</evidence>